<dbReference type="Gene3D" id="2.60.120.10">
    <property type="entry name" value="Jelly Rolls"/>
    <property type="match status" value="1"/>
</dbReference>
<feature type="compositionally biased region" description="Pro residues" evidence="1">
    <location>
        <begin position="191"/>
        <end position="207"/>
    </location>
</feature>
<evidence type="ECO:0000313" key="3">
    <source>
        <dbReference type="EMBL" id="MDC0749121.1"/>
    </source>
</evidence>
<feature type="domain" description="Cyclic nucleotide-binding" evidence="2">
    <location>
        <begin position="797"/>
        <end position="892"/>
    </location>
</feature>
<proteinExistence type="predicted"/>
<feature type="compositionally biased region" description="Low complexity" evidence="1">
    <location>
        <begin position="608"/>
        <end position="630"/>
    </location>
</feature>
<gene>
    <name evidence="3" type="ORF">POL67_47775</name>
</gene>
<feature type="compositionally biased region" description="Pro residues" evidence="1">
    <location>
        <begin position="98"/>
        <end position="136"/>
    </location>
</feature>
<organism evidence="3 4">
    <name type="scientific">Polyangium mundeleinium</name>
    <dbReference type="NCBI Taxonomy" id="2995306"/>
    <lineage>
        <taxon>Bacteria</taxon>
        <taxon>Pseudomonadati</taxon>
        <taxon>Myxococcota</taxon>
        <taxon>Polyangia</taxon>
        <taxon>Polyangiales</taxon>
        <taxon>Polyangiaceae</taxon>
        <taxon>Polyangium</taxon>
    </lineage>
</organism>
<dbReference type="SUPFAM" id="SSF51206">
    <property type="entry name" value="cAMP-binding domain-like"/>
    <property type="match status" value="1"/>
</dbReference>
<feature type="compositionally biased region" description="Pro residues" evidence="1">
    <location>
        <begin position="218"/>
        <end position="235"/>
    </location>
</feature>
<feature type="region of interest" description="Disordered" evidence="1">
    <location>
        <begin position="75"/>
        <end position="667"/>
    </location>
</feature>
<keyword evidence="4" id="KW-1185">Reference proteome</keyword>
<evidence type="ECO:0000313" key="4">
    <source>
        <dbReference type="Proteomes" id="UP001221411"/>
    </source>
</evidence>
<feature type="compositionally biased region" description="Low complexity" evidence="1">
    <location>
        <begin position="435"/>
        <end position="450"/>
    </location>
</feature>
<sequence length="910" mass="92131">MAELSVTLPDPRPDDAEDVVWGLSTAKTLWARGERRDAVVWLRRAAEAAESSGNAFRASELGMYAQEIDDALAAAPDVPPPPRAPLPSFDIEFDPNTGTPPPAHVRPAIVPPAPLPPMAPPPVPPPQATTPLPPSAVPHTARPPSMAPPPLPPQTTPIAPSPGSLRPPPPPSVFPQAAPFVASPAQGGPPSVAPLPPPVSPLPPAAPLPEGDLLAPVSRPPSVRPPPRSVTPPPMSATTARTTSTPPPGPGKSVAPPRKTPLRSPILDPWSEGDPQSANLPRGEEPVQRRKSATGESSASLARPRVPAMREDDDVLTSAAPLEQTLGKKRAVPPPLPGGTALAAAPASTAAPPAKPPPPPLRASSPANPAVAPPGPSPASVRPPVPPQPPSVRPPPLPPPVAEAPNEAAAAPLPPPVPAAPEPPAPAAPAPAAPAPAAEADGSGEPAAAPQPGQLATQTAAIPQKQGPRAPSVPPKAPAPAIVQKTAGPATTPSPPVLEPRTEAKTQPPVIKTDAPPPEAPKAPAPTKPTTGGINPTARRALADTLQSPIAASALRVPKPPAVATQPTPDKEPGWAVSPTAKTVPAVPDAVKRAGTTMPPPAPPRPAASPAGRAALAALKPDAAQPAAEAPKPEAPKPEAPKPEAPKPAPPAAAEQAPLSSGPPRVGDVMLEAIEPLTDLPEDVQRALSRAAKIETLGPGQTRVLGVMLVIAGDVSVYATDATVPGHVAGPRSFLTSRGSFEGGFSMRIVTGASGAKIASWDEATFDQALRSCPWVLDDCKASADRLQARAGLALGALGGLDGKTRDALVTRLDMRVRESGEMITQENEPMPGLVFVVGGGVEILEGEPPAVVGEARAGELLFADALWAGVPAPLSSRAMASGVILLVGDRKLALELAADVPLVAELLSR</sequence>
<dbReference type="InterPro" id="IPR018490">
    <property type="entry name" value="cNMP-bd_dom_sf"/>
</dbReference>
<name>A0ABT5F4V7_9BACT</name>
<feature type="compositionally biased region" description="Pro residues" evidence="1">
    <location>
        <begin position="598"/>
        <end position="607"/>
    </location>
</feature>
<comment type="caution">
    <text evidence="3">The sequence shown here is derived from an EMBL/GenBank/DDBJ whole genome shotgun (WGS) entry which is preliminary data.</text>
</comment>
<accession>A0ABT5F4V7</accession>
<dbReference type="InterPro" id="IPR014710">
    <property type="entry name" value="RmlC-like_jellyroll"/>
</dbReference>
<evidence type="ECO:0000256" key="1">
    <source>
        <dbReference type="SAM" id="MobiDB-lite"/>
    </source>
</evidence>
<dbReference type="RefSeq" id="WP_271928598.1">
    <property type="nucleotide sequence ID" value="NZ_JAQNDO010000001.1"/>
</dbReference>
<feature type="compositionally biased region" description="Pro residues" evidence="1">
    <location>
        <begin position="515"/>
        <end position="527"/>
    </location>
</feature>
<evidence type="ECO:0000259" key="2">
    <source>
        <dbReference type="PROSITE" id="PS50042"/>
    </source>
</evidence>
<feature type="compositionally biased region" description="Pro residues" evidence="1">
    <location>
        <begin position="412"/>
        <end position="434"/>
    </location>
</feature>
<feature type="compositionally biased region" description="Pro residues" evidence="1">
    <location>
        <begin position="145"/>
        <end position="155"/>
    </location>
</feature>
<feature type="compositionally biased region" description="Basic and acidic residues" evidence="1">
    <location>
        <begin position="631"/>
        <end position="645"/>
    </location>
</feature>
<feature type="compositionally biased region" description="Pro residues" evidence="1">
    <location>
        <begin position="371"/>
        <end position="402"/>
    </location>
</feature>
<feature type="compositionally biased region" description="Low complexity" evidence="1">
    <location>
        <begin position="338"/>
        <end position="352"/>
    </location>
</feature>
<dbReference type="PRINTS" id="PR01217">
    <property type="entry name" value="PRICHEXTENSN"/>
</dbReference>
<dbReference type="EMBL" id="JAQNDO010000001">
    <property type="protein sequence ID" value="MDC0749121.1"/>
    <property type="molecule type" value="Genomic_DNA"/>
</dbReference>
<dbReference type="Proteomes" id="UP001221411">
    <property type="component" value="Unassembled WGS sequence"/>
</dbReference>
<protein>
    <recommendedName>
        <fullName evidence="2">Cyclic nucleotide-binding domain-containing protein</fullName>
    </recommendedName>
</protein>
<dbReference type="PROSITE" id="PS50042">
    <property type="entry name" value="CNMP_BINDING_3"/>
    <property type="match status" value="1"/>
</dbReference>
<dbReference type="InterPro" id="IPR000595">
    <property type="entry name" value="cNMP-bd_dom"/>
</dbReference>
<reference evidence="3 4" key="1">
    <citation type="submission" date="2022-11" db="EMBL/GenBank/DDBJ databases">
        <title>Minimal conservation of predation-associated metabolite biosynthetic gene clusters underscores biosynthetic potential of Myxococcota including descriptions for ten novel species: Archangium lansinium sp. nov., Myxococcus landrumus sp. nov., Nannocystis bai.</title>
        <authorList>
            <person name="Ahearne A."/>
            <person name="Stevens C."/>
            <person name="Dowd S."/>
        </authorList>
    </citation>
    <scope>NUCLEOTIDE SEQUENCE [LARGE SCALE GENOMIC DNA]</scope>
    <source>
        <strain evidence="3 4">RJM3</strain>
    </source>
</reference>